<dbReference type="PANTHER" id="PTHR46401:SF2">
    <property type="entry name" value="GLYCOSYLTRANSFERASE WBBK-RELATED"/>
    <property type="match status" value="1"/>
</dbReference>
<protein>
    <submittedName>
        <fullName evidence="3">LPS biosynthesis protein</fullName>
    </submittedName>
</protein>
<dbReference type="Proteomes" id="UP000024332">
    <property type="component" value="Unassembled WGS sequence"/>
</dbReference>
<keyword evidence="4" id="KW-1185">Reference proteome</keyword>
<dbReference type="STRING" id="1160895.CM19_01735"/>
<dbReference type="Pfam" id="PF00534">
    <property type="entry name" value="Glycos_transf_1"/>
    <property type="match status" value="1"/>
</dbReference>
<evidence type="ECO:0000313" key="3">
    <source>
        <dbReference type="EMBL" id="EZQ11231.1"/>
    </source>
</evidence>
<accession>A0A031LTU2</accession>
<dbReference type="OrthoDB" id="132546at2157"/>
<dbReference type="PANTHER" id="PTHR46401">
    <property type="entry name" value="GLYCOSYLTRANSFERASE WBBK-RELATED"/>
    <property type="match status" value="1"/>
</dbReference>
<gene>
    <name evidence="3" type="ORF">CM19_01735</name>
</gene>
<evidence type="ECO:0000259" key="2">
    <source>
        <dbReference type="Pfam" id="PF00534"/>
    </source>
</evidence>
<organism evidence="3 4">
    <name type="scientific">Candidatus Acidianus copahuensis</name>
    <dbReference type="NCBI Taxonomy" id="1160895"/>
    <lineage>
        <taxon>Archaea</taxon>
        <taxon>Thermoproteota</taxon>
        <taxon>Thermoprotei</taxon>
        <taxon>Sulfolobales</taxon>
        <taxon>Sulfolobaceae</taxon>
        <taxon>Acidianus</taxon>
    </lineage>
</organism>
<feature type="domain" description="Glycosyl transferase family 1" evidence="2">
    <location>
        <begin position="209"/>
        <end position="365"/>
    </location>
</feature>
<evidence type="ECO:0000256" key="1">
    <source>
        <dbReference type="ARBA" id="ARBA00022679"/>
    </source>
</evidence>
<reference evidence="3 4" key="1">
    <citation type="submission" date="2014-03" db="EMBL/GenBank/DDBJ databases">
        <title>Draft genome sequence of the novel thermoacidophilic archaea Acidianus copahuensis ALE1 strain, isolated from Copahue volcanic area in Neuquen Argentina.</title>
        <authorList>
            <person name="Urbieta M.S."/>
            <person name="Rascovan N."/>
            <person name="Castro C."/>
            <person name="Revale S."/>
            <person name="Giaveno M.A."/>
            <person name="Vazquez M.P."/>
            <person name="Donati E.R."/>
        </authorList>
    </citation>
    <scope>NUCLEOTIDE SEQUENCE [LARGE SCALE GENOMIC DNA]</scope>
    <source>
        <strain evidence="3 4">ALE1</strain>
    </source>
</reference>
<dbReference type="EMBL" id="JFZT01000016">
    <property type="protein sequence ID" value="EZQ11231.1"/>
    <property type="molecule type" value="Genomic_DNA"/>
</dbReference>
<dbReference type="GO" id="GO:0016757">
    <property type="term" value="F:glycosyltransferase activity"/>
    <property type="evidence" value="ECO:0007669"/>
    <property type="project" value="InterPro"/>
</dbReference>
<dbReference type="RefSeq" id="WP_048098681.1">
    <property type="nucleotide sequence ID" value="NZ_JFZT01000016.1"/>
</dbReference>
<name>A0A031LTU2_9CREN</name>
<sequence length="398" mass="46129">MIKLGIVYDQFLYPWFGGGGAVHAFEVVKRLAKDFSVIYFPSTQVFNVPSDTLIKKAKELETYGIKISDEFYEMNEKNMKANPKSILEKYKLDVDFLYEPDHRSPDIFYLGKRLGKFGLTIHVPLFYKDSLNYLRRLVKFYKVTPSGKGFYTRFLYNELVAKPRYRKLLRKFPPTFIASVSQGSLEESGVQGEVIIPGNAFDPSLLKYRNKGKEDYIVFWSRLNQDKGLPEIPDILRILKGLGVNTRLILAGKFFNKYYETLFWKKVKKYNLNVEYLGFVEREKLDAIVSRSKALIYPSHVDGFSLVMLEALALGTPVVAYSIPAIRSVYKDLKAVKLVEEFNKVEMAKKLADILRLSEKEIEEEMNDNTLLNFLELHSSWDNVERSVKEIILKHLEK</sequence>
<dbReference type="SUPFAM" id="SSF53756">
    <property type="entry name" value="UDP-Glycosyltransferase/glycogen phosphorylase"/>
    <property type="match status" value="1"/>
</dbReference>
<evidence type="ECO:0000313" key="4">
    <source>
        <dbReference type="Proteomes" id="UP000024332"/>
    </source>
</evidence>
<proteinExistence type="predicted"/>
<dbReference type="CDD" id="cd03801">
    <property type="entry name" value="GT4_PimA-like"/>
    <property type="match status" value="1"/>
</dbReference>
<comment type="caution">
    <text evidence="3">The sequence shown here is derived from an EMBL/GenBank/DDBJ whole genome shotgun (WGS) entry which is preliminary data.</text>
</comment>
<dbReference type="InterPro" id="IPR001296">
    <property type="entry name" value="Glyco_trans_1"/>
</dbReference>
<keyword evidence="1" id="KW-0808">Transferase</keyword>
<dbReference type="AlphaFoldDB" id="A0A031LTU2"/>
<dbReference type="Gene3D" id="3.40.50.2000">
    <property type="entry name" value="Glycogen Phosphorylase B"/>
    <property type="match status" value="1"/>
</dbReference>